<dbReference type="InterPro" id="IPR001296">
    <property type="entry name" value="Glyco_trans_1"/>
</dbReference>
<dbReference type="OrthoDB" id="9775208at2"/>
<feature type="domain" description="Glycosyltransferase subfamily 4-like N-terminal" evidence="2">
    <location>
        <begin position="22"/>
        <end position="169"/>
    </location>
</feature>
<accession>A0A1H7K5T9</accession>
<dbReference type="STRING" id="1233.SAMN05216387_103110"/>
<name>A0A1H7K5T9_9PROT</name>
<dbReference type="PANTHER" id="PTHR45947:SF15">
    <property type="entry name" value="TEICHURONIC ACID BIOSYNTHESIS GLYCOSYLTRANSFERASE TUAC-RELATED"/>
    <property type="match status" value="1"/>
</dbReference>
<sequence>MKIISTAERPINLLQIIGGSIVGGMEIYVLRLLEHLPRDLFHVTCLCISESHFTSQLREMGCSVHLAPMTDETDWQSIQLGVGLIRADAIDVIHAHLPNAHLLAGMLSRLTETPALATIHGRYLSIRDLEVHKLMQTHISVVAKSAYFQALSLGIPASKLRFIANGVDTGIFRPTDKSAYLHSIIKGSPDAQLVGFIGRLAPEKGPDVFIKVASIVLKTLKNCHFVLVGDGPLREKLKDDIDNLGLNKYVHMVGLQSDMPQVYASLDLVVSTSYSEAMPLAIIEGMASGLPVISTNVGGVIDIVEVGRTGFLNNLNDLNGIADNVVTLMSDRSMRQAMGSAARKRAEKNFELSSSVNQTIDLLKSLTQTGFRSERGIEQR</sequence>
<dbReference type="RefSeq" id="WP_090827938.1">
    <property type="nucleotide sequence ID" value="NZ_FOBH01000003.1"/>
</dbReference>
<dbReference type="SUPFAM" id="SSF53756">
    <property type="entry name" value="UDP-Glycosyltransferase/glycogen phosphorylase"/>
    <property type="match status" value="1"/>
</dbReference>
<reference evidence="3 4" key="1">
    <citation type="submission" date="2016-10" db="EMBL/GenBank/DDBJ databases">
        <authorList>
            <person name="de Groot N.N."/>
        </authorList>
    </citation>
    <scope>NUCLEOTIDE SEQUENCE [LARGE SCALE GENOMIC DNA]</scope>
    <source>
        <strain evidence="3 4">Nv1</strain>
    </source>
</reference>
<organism evidence="3 4">
    <name type="scientific">Nitrosovibrio tenuis</name>
    <dbReference type="NCBI Taxonomy" id="1233"/>
    <lineage>
        <taxon>Bacteria</taxon>
        <taxon>Pseudomonadati</taxon>
        <taxon>Pseudomonadota</taxon>
        <taxon>Betaproteobacteria</taxon>
        <taxon>Nitrosomonadales</taxon>
        <taxon>Nitrosomonadaceae</taxon>
        <taxon>Nitrosovibrio</taxon>
    </lineage>
</organism>
<dbReference type="EMBL" id="FOBH01000003">
    <property type="protein sequence ID" value="SEK81934.1"/>
    <property type="molecule type" value="Genomic_DNA"/>
</dbReference>
<dbReference type="Proteomes" id="UP000198620">
    <property type="component" value="Unassembled WGS sequence"/>
</dbReference>
<keyword evidence="3" id="KW-0808">Transferase</keyword>
<dbReference type="InterPro" id="IPR050194">
    <property type="entry name" value="Glycosyltransferase_grp1"/>
</dbReference>
<dbReference type="PANTHER" id="PTHR45947">
    <property type="entry name" value="SULFOQUINOVOSYL TRANSFERASE SQD2"/>
    <property type="match status" value="1"/>
</dbReference>
<proteinExistence type="predicted"/>
<evidence type="ECO:0000313" key="4">
    <source>
        <dbReference type="Proteomes" id="UP000198620"/>
    </source>
</evidence>
<dbReference type="AlphaFoldDB" id="A0A1H7K5T9"/>
<evidence type="ECO:0000313" key="3">
    <source>
        <dbReference type="EMBL" id="SEK81934.1"/>
    </source>
</evidence>
<dbReference type="Pfam" id="PF00534">
    <property type="entry name" value="Glycos_transf_1"/>
    <property type="match status" value="1"/>
</dbReference>
<dbReference type="Gene3D" id="3.40.50.2000">
    <property type="entry name" value="Glycogen Phosphorylase B"/>
    <property type="match status" value="2"/>
</dbReference>
<keyword evidence="4" id="KW-1185">Reference proteome</keyword>
<evidence type="ECO:0000259" key="1">
    <source>
        <dbReference type="Pfam" id="PF00534"/>
    </source>
</evidence>
<gene>
    <name evidence="3" type="ORF">SAMN05216387_103110</name>
</gene>
<dbReference type="GO" id="GO:0016757">
    <property type="term" value="F:glycosyltransferase activity"/>
    <property type="evidence" value="ECO:0007669"/>
    <property type="project" value="InterPro"/>
</dbReference>
<dbReference type="Pfam" id="PF13439">
    <property type="entry name" value="Glyco_transf_4"/>
    <property type="match status" value="1"/>
</dbReference>
<dbReference type="InterPro" id="IPR028098">
    <property type="entry name" value="Glyco_trans_4-like_N"/>
</dbReference>
<protein>
    <submittedName>
        <fullName evidence="3">Glycosyltransferase involved in cell wall bisynthesis</fullName>
    </submittedName>
</protein>
<evidence type="ECO:0000259" key="2">
    <source>
        <dbReference type="Pfam" id="PF13439"/>
    </source>
</evidence>
<feature type="domain" description="Glycosyl transferase family 1" evidence="1">
    <location>
        <begin position="190"/>
        <end position="345"/>
    </location>
</feature>